<accession>A0A8J2T649</accession>
<evidence type="ECO:0000256" key="1">
    <source>
        <dbReference type="SAM" id="MobiDB-lite"/>
    </source>
</evidence>
<proteinExistence type="predicted"/>
<dbReference type="Pfam" id="PF01803">
    <property type="entry name" value="LIM_bind"/>
    <property type="match status" value="1"/>
</dbReference>
<organism evidence="2 3">
    <name type="scientific">Zygosaccharomyces bailii (strain CLIB 213 / ATCC 58445 / CBS 680 / BCRC 21525 / NBRC 1098 / NCYC 1416 / NRRL Y-2227)</name>
    <dbReference type="NCBI Taxonomy" id="1333698"/>
    <lineage>
        <taxon>Eukaryota</taxon>
        <taxon>Fungi</taxon>
        <taxon>Dikarya</taxon>
        <taxon>Ascomycota</taxon>
        <taxon>Saccharomycotina</taxon>
        <taxon>Saccharomycetes</taxon>
        <taxon>Saccharomycetales</taxon>
        <taxon>Saccharomycetaceae</taxon>
        <taxon>Zygosaccharomyces</taxon>
    </lineage>
</organism>
<dbReference type="OrthoDB" id="774557at2759"/>
<protein>
    <submittedName>
        <fullName evidence="2">ZYBA0S04-00870g1_1</fullName>
    </submittedName>
</protein>
<dbReference type="InterPro" id="IPR029005">
    <property type="entry name" value="LIM-bd/SEUSS"/>
</dbReference>
<evidence type="ECO:0000313" key="3">
    <source>
        <dbReference type="Proteomes" id="UP000019375"/>
    </source>
</evidence>
<dbReference type="AlphaFoldDB" id="A0A8J2T649"/>
<gene>
    <name evidence="2" type="ORF">BN860_00870g</name>
</gene>
<dbReference type="Proteomes" id="UP000019375">
    <property type="component" value="Unassembled WGS sequence"/>
</dbReference>
<feature type="compositionally biased region" description="Basic residues" evidence="1">
    <location>
        <begin position="426"/>
        <end position="439"/>
    </location>
</feature>
<dbReference type="EMBL" id="HG316457">
    <property type="protein sequence ID" value="CDF89296.1"/>
    <property type="molecule type" value="Genomic_DNA"/>
</dbReference>
<reference evidence="3" key="1">
    <citation type="journal article" date="2013" name="Genome Announc.">
        <title>Genome sequence of the food spoilage yeast Zygosaccharomyces bailii CLIB 213(T).</title>
        <authorList>
            <person name="Galeote V."/>
            <person name="Bigey F."/>
            <person name="Devillers H."/>
            <person name="Neuveglise C."/>
            <person name="Dequin S."/>
        </authorList>
    </citation>
    <scope>NUCLEOTIDE SEQUENCE [LARGE SCALE GENOMIC DNA]</scope>
    <source>
        <strain evidence="3">CLIB 213 / ATCC 58445 / CBS 680 / CCRC 21525 / NBRC 1098 / NCYC 1416 / NRRL Y-2227</strain>
    </source>
</reference>
<evidence type="ECO:0000313" key="2">
    <source>
        <dbReference type="EMBL" id="CDF89296.1"/>
    </source>
</evidence>
<keyword evidence="3" id="KW-1185">Reference proteome</keyword>
<name>A0A8J2T649_ZYGB2</name>
<feature type="region of interest" description="Disordered" evidence="1">
    <location>
        <begin position="424"/>
        <end position="465"/>
    </location>
</feature>
<sequence length="465" mass="52442">MIALNEISYQHWTIGIVENDTLIKMFGPNRSAHSLGTWIKEEGVLASTLENMDSLDMDYSSSAGSPYVQKTVKTRAGFLDHAGSIGEAISTALASSRRQPQRHPHSSIEDGSKEANIADYDSLLAGLKSHTVRNILSEKAITHWYKTVNQFNEAGKTMGDYRYWKEQMGKLFTQSVNFKISENWEGSLKSFDLSFPMMCTVWEAFSRCGQTCLEMRPSRVRAQVLNNGSIIIEDAECGYVGRWRDGSSLDRKVCVKSSLDLSLTVQWVELRFLGTMPTPNWFELEKLLDASISNSQRLEKLERLIKLAQVIDRTPKSMDESFSPHNVAMNNELQSNVKAFATFSDAGKHQRAQTALQVADSMCSLTELLIYQKEKRIASPLRALDQYVRDYSGFHSPDLPMGKIPTTNTQSTLSIYGQPFTMPIKKDKKTTTKKRRVTKKPTSSFRNKDEGRGNNTIPGTNKIRF</sequence>